<dbReference type="InterPro" id="IPR046348">
    <property type="entry name" value="SIS_dom_sf"/>
</dbReference>
<evidence type="ECO:0000256" key="8">
    <source>
        <dbReference type="SAM" id="MobiDB-lite"/>
    </source>
</evidence>
<dbReference type="PROSITE" id="PS51463">
    <property type="entry name" value="P_GLUCOSE_ISOMERASE_3"/>
    <property type="match status" value="1"/>
</dbReference>
<name>A0A381TWU6_9ZZZZ</name>
<reference evidence="9" key="1">
    <citation type="submission" date="2018-05" db="EMBL/GenBank/DDBJ databases">
        <authorList>
            <person name="Lanie J.A."/>
            <person name="Ng W.-L."/>
            <person name="Kazmierczak K.M."/>
            <person name="Andrzejewski T.M."/>
            <person name="Davidsen T.M."/>
            <person name="Wayne K.J."/>
            <person name="Tettelin H."/>
            <person name="Glass J.I."/>
            <person name="Rusch D."/>
            <person name="Podicherti R."/>
            <person name="Tsui H.-C.T."/>
            <person name="Winkler M.E."/>
        </authorList>
    </citation>
    <scope>NUCLEOTIDE SEQUENCE</scope>
</reference>
<feature type="compositionally biased region" description="Basic residues" evidence="8">
    <location>
        <begin position="526"/>
        <end position="535"/>
    </location>
</feature>
<keyword evidence="4" id="KW-0312">Gluconeogenesis</keyword>
<comment type="pathway">
    <text evidence="1">Carbohydrate degradation; glycolysis; D-glyceraldehyde 3-phosphate and glycerone phosphate from D-glucose: step 2/4.</text>
</comment>
<dbReference type="GO" id="GO:0048029">
    <property type="term" value="F:monosaccharide binding"/>
    <property type="evidence" value="ECO:0007669"/>
    <property type="project" value="TreeGrafter"/>
</dbReference>
<dbReference type="GO" id="GO:0051156">
    <property type="term" value="P:glucose 6-phosphate metabolic process"/>
    <property type="evidence" value="ECO:0007669"/>
    <property type="project" value="TreeGrafter"/>
</dbReference>
<dbReference type="InterPro" id="IPR035482">
    <property type="entry name" value="SIS_PGI_2"/>
</dbReference>
<comment type="catalytic activity">
    <reaction evidence="7">
        <text>alpha-D-glucose 6-phosphate = beta-D-fructose 6-phosphate</text>
        <dbReference type="Rhea" id="RHEA:11816"/>
        <dbReference type="ChEBI" id="CHEBI:57634"/>
        <dbReference type="ChEBI" id="CHEBI:58225"/>
        <dbReference type="EC" id="5.3.1.9"/>
    </reaction>
</comment>
<evidence type="ECO:0000313" key="9">
    <source>
        <dbReference type="EMBL" id="SVA18623.1"/>
    </source>
</evidence>
<dbReference type="GO" id="GO:0004347">
    <property type="term" value="F:glucose-6-phosphate isomerase activity"/>
    <property type="evidence" value="ECO:0007669"/>
    <property type="project" value="UniProtKB-EC"/>
</dbReference>
<feature type="region of interest" description="Disordered" evidence="8">
    <location>
        <begin position="510"/>
        <end position="535"/>
    </location>
</feature>
<gene>
    <name evidence="9" type="ORF">METZ01_LOCUS71477</name>
</gene>
<dbReference type="Pfam" id="PF00342">
    <property type="entry name" value="PGI"/>
    <property type="match status" value="1"/>
</dbReference>
<evidence type="ECO:0000256" key="5">
    <source>
        <dbReference type="ARBA" id="ARBA00023152"/>
    </source>
</evidence>
<keyword evidence="6" id="KW-0413">Isomerase</keyword>
<dbReference type="Gene3D" id="1.10.1390.10">
    <property type="match status" value="1"/>
</dbReference>
<keyword evidence="5" id="KW-0324">Glycolysis</keyword>
<dbReference type="GO" id="GO:0097367">
    <property type="term" value="F:carbohydrate derivative binding"/>
    <property type="evidence" value="ECO:0007669"/>
    <property type="project" value="InterPro"/>
</dbReference>
<accession>A0A381TWU6</accession>
<dbReference type="HAMAP" id="MF_00473">
    <property type="entry name" value="G6P_isomerase"/>
    <property type="match status" value="1"/>
</dbReference>
<dbReference type="PANTHER" id="PTHR11469:SF1">
    <property type="entry name" value="GLUCOSE-6-PHOSPHATE ISOMERASE"/>
    <property type="match status" value="1"/>
</dbReference>
<dbReference type="AlphaFoldDB" id="A0A381TWU6"/>
<dbReference type="EC" id="5.3.1.9" evidence="3"/>
<dbReference type="GO" id="GO:0006094">
    <property type="term" value="P:gluconeogenesis"/>
    <property type="evidence" value="ECO:0007669"/>
    <property type="project" value="UniProtKB-KW"/>
</dbReference>
<evidence type="ECO:0000256" key="4">
    <source>
        <dbReference type="ARBA" id="ARBA00022432"/>
    </source>
</evidence>
<sequence length="535" mass="56076">MATMTSGSPPSSAPAWAALADIAARVADVSLRDRFAIDPSRSERFAGAVGDLWVDWSRHPIDDETLGLLVDLADQRDVPGFCSRMLAGEVVNATEGRPAGHTALRAPDADDGVTGTLGRMADLADRIRGGSFTGATGEPVRAVVSLGIGGSHLGPAMAHEALTHLAHPDVTVRFSSSLDAADLTAALAGLEPATTLVVVCSKSFTTTETMVAADTATAWLSEGVGDDVSRHLAAATAAPQRASARGIDPDLVFAIPESVGGRFSLSSAMGLALMVAIGPEAFHELLAGMHAVDRHLGEEPVDGNVPMLLGLIDVWQRSFLGATSLAVVPYSHALRRLPDHLQQLMMESLGKRVTADGSPTAGPTGPVVFGAGGTDSQHAFFQLLHQGTDVVPVDLIGVARPVTDPRGAHHDGLMANLLAQAESLAFGRTDTEAAALGVAPDLVAHQEFPGNRPSTVVLLPELSPSTLGQLVALYEHRTVVQAAVWGINPFDQWGVELGKQLTTRFHDRLTDGVDTGREEPSSGLIRRYRGLRGRD</sequence>
<evidence type="ECO:0000256" key="7">
    <source>
        <dbReference type="ARBA" id="ARBA00029321"/>
    </source>
</evidence>
<evidence type="ECO:0000256" key="6">
    <source>
        <dbReference type="ARBA" id="ARBA00023235"/>
    </source>
</evidence>
<dbReference type="EMBL" id="UINC01005037">
    <property type="protein sequence ID" value="SVA18623.1"/>
    <property type="molecule type" value="Genomic_DNA"/>
</dbReference>
<evidence type="ECO:0000256" key="1">
    <source>
        <dbReference type="ARBA" id="ARBA00004926"/>
    </source>
</evidence>
<dbReference type="Gene3D" id="3.40.50.10490">
    <property type="entry name" value="Glucose-6-phosphate isomerase like protein, domain 1"/>
    <property type="match status" value="2"/>
</dbReference>
<dbReference type="InterPro" id="IPR035476">
    <property type="entry name" value="SIS_PGI_1"/>
</dbReference>
<proteinExistence type="inferred from homology"/>
<dbReference type="InterPro" id="IPR001672">
    <property type="entry name" value="G6P_Isomerase"/>
</dbReference>
<dbReference type="PRINTS" id="PR00662">
    <property type="entry name" value="G6PISOMERASE"/>
</dbReference>
<dbReference type="PROSITE" id="PS00765">
    <property type="entry name" value="P_GLUCOSE_ISOMERASE_1"/>
    <property type="match status" value="1"/>
</dbReference>
<evidence type="ECO:0000256" key="3">
    <source>
        <dbReference type="ARBA" id="ARBA00011952"/>
    </source>
</evidence>
<dbReference type="InterPro" id="IPR018189">
    <property type="entry name" value="Phosphoglucose_isomerase_CS"/>
</dbReference>
<dbReference type="NCBIfam" id="NF001211">
    <property type="entry name" value="PRK00179.1"/>
    <property type="match status" value="1"/>
</dbReference>
<protein>
    <recommendedName>
        <fullName evidence="3">glucose-6-phosphate isomerase</fullName>
        <ecNumber evidence="3">5.3.1.9</ecNumber>
    </recommendedName>
</protein>
<evidence type="ECO:0000256" key="2">
    <source>
        <dbReference type="ARBA" id="ARBA00006604"/>
    </source>
</evidence>
<organism evidence="9">
    <name type="scientific">marine metagenome</name>
    <dbReference type="NCBI Taxonomy" id="408172"/>
    <lineage>
        <taxon>unclassified sequences</taxon>
        <taxon>metagenomes</taxon>
        <taxon>ecological metagenomes</taxon>
    </lineage>
</organism>
<dbReference type="GO" id="GO:0006096">
    <property type="term" value="P:glycolytic process"/>
    <property type="evidence" value="ECO:0007669"/>
    <property type="project" value="UniProtKB-UniPathway"/>
</dbReference>
<dbReference type="InterPro" id="IPR023096">
    <property type="entry name" value="G6P_Isomerase_C"/>
</dbReference>
<dbReference type="PANTHER" id="PTHR11469">
    <property type="entry name" value="GLUCOSE-6-PHOSPHATE ISOMERASE"/>
    <property type="match status" value="1"/>
</dbReference>
<dbReference type="CDD" id="cd05015">
    <property type="entry name" value="SIS_PGI_1"/>
    <property type="match status" value="1"/>
</dbReference>
<dbReference type="GO" id="GO:0005829">
    <property type="term" value="C:cytosol"/>
    <property type="evidence" value="ECO:0007669"/>
    <property type="project" value="TreeGrafter"/>
</dbReference>
<dbReference type="UniPathway" id="UPA00109">
    <property type="reaction ID" value="UER00181"/>
</dbReference>
<feature type="compositionally biased region" description="Basic and acidic residues" evidence="8">
    <location>
        <begin position="510"/>
        <end position="520"/>
    </location>
</feature>
<comment type="similarity">
    <text evidence="2">Belongs to the GPI family.</text>
</comment>
<dbReference type="PROSITE" id="PS00174">
    <property type="entry name" value="P_GLUCOSE_ISOMERASE_2"/>
    <property type="match status" value="1"/>
</dbReference>
<dbReference type="SUPFAM" id="SSF53697">
    <property type="entry name" value="SIS domain"/>
    <property type="match status" value="1"/>
</dbReference>
<dbReference type="CDD" id="cd05016">
    <property type="entry name" value="SIS_PGI_2"/>
    <property type="match status" value="1"/>
</dbReference>